<dbReference type="Pfam" id="PF02604">
    <property type="entry name" value="PhdYeFM_antitox"/>
    <property type="match status" value="1"/>
</dbReference>
<evidence type="ECO:0000313" key="3">
    <source>
        <dbReference type="EMBL" id="MBT0770459.1"/>
    </source>
</evidence>
<comment type="caution">
    <text evidence="3">The sequence shown here is derived from an EMBL/GenBank/DDBJ whole genome shotgun (WGS) entry which is preliminary data.</text>
</comment>
<reference evidence="3 4" key="1">
    <citation type="submission" date="2021-05" db="EMBL/GenBank/DDBJ databases">
        <title>Kineosporia and Streptomyces sp. nov. two new marine actinobacteria isolated from Coral.</title>
        <authorList>
            <person name="Buangrab K."/>
            <person name="Sutthacheep M."/>
            <person name="Yeemin T."/>
            <person name="Harunari E."/>
            <person name="Igarashi Y."/>
            <person name="Kanchanasin P."/>
            <person name="Tanasupawat S."/>
            <person name="Phongsopitanun W."/>
        </authorList>
    </citation>
    <scope>NUCLEOTIDE SEQUENCE [LARGE SCALE GENOMIC DNA]</scope>
    <source>
        <strain evidence="3 4">J2-2</strain>
    </source>
</reference>
<gene>
    <name evidence="3" type="ORF">KIH74_16060</name>
</gene>
<dbReference type="InterPro" id="IPR036165">
    <property type="entry name" value="YefM-like_sf"/>
</dbReference>
<dbReference type="EMBL" id="JAHBAY010000006">
    <property type="protein sequence ID" value="MBT0770459.1"/>
    <property type="molecule type" value="Genomic_DNA"/>
</dbReference>
<evidence type="ECO:0000256" key="2">
    <source>
        <dbReference type="RuleBase" id="RU362080"/>
    </source>
</evidence>
<name>A0ABS5TJ83_9ACTN</name>
<comment type="function">
    <text evidence="2">Antitoxin component of a type II toxin-antitoxin (TA) system.</text>
</comment>
<evidence type="ECO:0000313" key="4">
    <source>
        <dbReference type="Proteomes" id="UP001197247"/>
    </source>
</evidence>
<dbReference type="NCBIfam" id="TIGR01552">
    <property type="entry name" value="phd_fam"/>
    <property type="match status" value="1"/>
</dbReference>
<dbReference type="SUPFAM" id="SSF143120">
    <property type="entry name" value="YefM-like"/>
    <property type="match status" value="1"/>
</dbReference>
<accession>A0ABS5TJ83</accession>
<protein>
    <recommendedName>
        <fullName evidence="2">Antitoxin</fullName>
    </recommendedName>
</protein>
<dbReference type="Gene3D" id="3.40.1620.10">
    <property type="entry name" value="YefM-like domain"/>
    <property type="match status" value="1"/>
</dbReference>
<sequence>MIEQHKAFERVPETELPIGRPSIAPYQVFHVYTWNTWYRRSMTEAPHESIRDLRSHLADVVERADRYHQPTVITRRGRPVAAVVSIDVLRRYQELEEQELNRLVDERMAHRGAGTPLEDVLRETLSRDD</sequence>
<comment type="similarity">
    <text evidence="1 2">Belongs to the phD/YefM antitoxin family.</text>
</comment>
<proteinExistence type="inferred from homology"/>
<organism evidence="3 4">
    <name type="scientific">Kineosporia corallincola</name>
    <dbReference type="NCBI Taxonomy" id="2835133"/>
    <lineage>
        <taxon>Bacteria</taxon>
        <taxon>Bacillati</taxon>
        <taxon>Actinomycetota</taxon>
        <taxon>Actinomycetes</taxon>
        <taxon>Kineosporiales</taxon>
        <taxon>Kineosporiaceae</taxon>
        <taxon>Kineosporia</taxon>
    </lineage>
</organism>
<dbReference type="Proteomes" id="UP001197247">
    <property type="component" value="Unassembled WGS sequence"/>
</dbReference>
<keyword evidence="4" id="KW-1185">Reference proteome</keyword>
<evidence type="ECO:0000256" key="1">
    <source>
        <dbReference type="ARBA" id="ARBA00009981"/>
    </source>
</evidence>
<dbReference type="InterPro" id="IPR006442">
    <property type="entry name" value="Antitoxin_Phd/YefM"/>
</dbReference>